<dbReference type="Pfam" id="PF00664">
    <property type="entry name" value="ABC_membrane"/>
    <property type="match status" value="1"/>
</dbReference>
<dbReference type="EMBL" id="CP003244">
    <property type="protein sequence ID" value="AEX52502.1"/>
    <property type="molecule type" value="Genomic_DNA"/>
</dbReference>
<dbReference type="PROSITE" id="PS50893">
    <property type="entry name" value="ABC_TRANSPORTER_2"/>
    <property type="match status" value="1"/>
</dbReference>
<keyword evidence="7 8" id="KW-0472">Membrane</keyword>
<keyword evidence="6 8" id="KW-1133">Transmembrane helix</keyword>
<evidence type="ECO:0000256" key="8">
    <source>
        <dbReference type="SAM" id="Phobius"/>
    </source>
</evidence>
<feature type="transmembrane region" description="Helical" evidence="8">
    <location>
        <begin position="144"/>
        <end position="164"/>
    </location>
</feature>
<dbReference type="AlphaFoldDB" id="H2IQX9"/>
<dbReference type="STRING" id="745277.Rahaq2_2653"/>
<comment type="subcellular location">
    <subcellularLocation>
        <location evidence="1">Cell membrane</location>
        <topology evidence="1">Multi-pass membrane protein</topology>
    </subcellularLocation>
</comment>
<evidence type="ECO:0000313" key="11">
    <source>
        <dbReference type="EMBL" id="AEX52502.1"/>
    </source>
</evidence>
<name>H2IQX9_RAHAC</name>
<dbReference type="RefSeq" id="WP_015697651.1">
    <property type="nucleotide sequence ID" value="NC_016818.1"/>
</dbReference>
<dbReference type="SUPFAM" id="SSF90123">
    <property type="entry name" value="ABC transporter transmembrane region"/>
    <property type="match status" value="1"/>
</dbReference>
<evidence type="ECO:0000313" key="12">
    <source>
        <dbReference type="Proteomes" id="UP000009010"/>
    </source>
</evidence>
<evidence type="ECO:0000259" key="10">
    <source>
        <dbReference type="PROSITE" id="PS50929"/>
    </source>
</evidence>
<dbReference type="Gene3D" id="1.20.1560.10">
    <property type="entry name" value="ABC transporter type 1, transmembrane domain"/>
    <property type="match status" value="1"/>
</dbReference>
<evidence type="ECO:0000256" key="1">
    <source>
        <dbReference type="ARBA" id="ARBA00004651"/>
    </source>
</evidence>
<dbReference type="CDD" id="cd03253">
    <property type="entry name" value="ABCC_ATM1_transporter"/>
    <property type="match status" value="1"/>
</dbReference>
<reference evidence="12" key="2">
    <citation type="submission" date="2012-01" db="EMBL/GenBank/DDBJ databases">
        <title>Complete sequence of chromosome of Rahnella aquatilis CIP 78.65.</title>
        <authorList>
            <person name="Lucas S."/>
            <person name="Han J."/>
            <person name="Lapidus A."/>
            <person name="Cheng J.-F."/>
            <person name="Goodwin L."/>
            <person name="Pitluck S."/>
            <person name="Peters L."/>
            <person name="Ovchinnikova G."/>
            <person name="Held B."/>
            <person name="Detter J.C."/>
            <person name="Han C."/>
            <person name="Tapia R."/>
            <person name="Land M."/>
            <person name="Hauser L."/>
            <person name="Kyrpides N."/>
            <person name="Ivanova N."/>
            <person name="Pagani I."/>
            <person name="Sobecky P."/>
            <person name="Martinez R."/>
            <person name="Woyke T."/>
        </authorList>
    </citation>
    <scope>NUCLEOTIDE SEQUENCE [LARGE SCALE GENOMIC DNA]</scope>
    <source>
        <strain evidence="12">ATCC 33071 / DSM 4594 / JCM 1683 / NBRC 105701 / NCIMB 13365 / CIP 78.65</strain>
    </source>
</reference>
<dbReference type="InterPro" id="IPR003439">
    <property type="entry name" value="ABC_transporter-like_ATP-bd"/>
</dbReference>
<dbReference type="PROSITE" id="PS50929">
    <property type="entry name" value="ABC_TM1F"/>
    <property type="match status" value="1"/>
</dbReference>
<proteinExistence type="predicted"/>
<evidence type="ECO:0000259" key="9">
    <source>
        <dbReference type="PROSITE" id="PS50893"/>
    </source>
</evidence>
<dbReference type="SUPFAM" id="SSF52540">
    <property type="entry name" value="P-loop containing nucleoside triphosphate hydrolases"/>
    <property type="match status" value="1"/>
</dbReference>
<evidence type="ECO:0000256" key="4">
    <source>
        <dbReference type="ARBA" id="ARBA00022741"/>
    </source>
</evidence>
<evidence type="ECO:0000256" key="5">
    <source>
        <dbReference type="ARBA" id="ARBA00022840"/>
    </source>
</evidence>
<dbReference type="InterPro" id="IPR017871">
    <property type="entry name" value="ABC_transporter-like_CS"/>
</dbReference>
<dbReference type="PROSITE" id="PS00211">
    <property type="entry name" value="ABC_TRANSPORTER_1"/>
    <property type="match status" value="1"/>
</dbReference>
<evidence type="ECO:0000256" key="2">
    <source>
        <dbReference type="ARBA" id="ARBA00022448"/>
    </source>
</evidence>
<evidence type="ECO:0000256" key="3">
    <source>
        <dbReference type="ARBA" id="ARBA00022692"/>
    </source>
</evidence>
<dbReference type="Gene3D" id="3.40.50.300">
    <property type="entry name" value="P-loop containing nucleotide triphosphate hydrolases"/>
    <property type="match status" value="1"/>
</dbReference>
<dbReference type="GO" id="GO:0140359">
    <property type="term" value="F:ABC-type transporter activity"/>
    <property type="evidence" value="ECO:0007669"/>
    <property type="project" value="InterPro"/>
</dbReference>
<dbReference type="FunFam" id="3.40.50.300:FF:000186">
    <property type="entry name" value="ATP-binding cassette sub-family B member 7, mitochondrial"/>
    <property type="match status" value="1"/>
</dbReference>
<keyword evidence="4" id="KW-0547">Nucleotide-binding</keyword>
<dbReference type="SMART" id="SM00382">
    <property type="entry name" value="AAA"/>
    <property type="match status" value="1"/>
</dbReference>
<dbReference type="KEGG" id="raq:Rahaq2_2653"/>
<dbReference type="PANTHER" id="PTHR24221:SF402">
    <property type="entry name" value="IRON-SULFUR CLUSTERS TRANSPORTER ABCB7, MITOCHONDRIAL"/>
    <property type="match status" value="1"/>
</dbReference>
<dbReference type="GO" id="GO:0005524">
    <property type="term" value="F:ATP binding"/>
    <property type="evidence" value="ECO:0007669"/>
    <property type="project" value="UniProtKB-KW"/>
</dbReference>
<feature type="transmembrane region" description="Helical" evidence="8">
    <location>
        <begin position="58"/>
        <end position="79"/>
    </location>
</feature>
<keyword evidence="2" id="KW-0813">Transport</keyword>
<dbReference type="InterPro" id="IPR003593">
    <property type="entry name" value="AAA+_ATPase"/>
</dbReference>
<dbReference type="Proteomes" id="UP000009010">
    <property type="component" value="Chromosome"/>
</dbReference>
<dbReference type="GO" id="GO:0005886">
    <property type="term" value="C:plasma membrane"/>
    <property type="evidence" value="ECO:0007669"/>
    <property type="project" value="UniProtKB-SubCell"/>
</dbReference>
<dbReference type="OrthoDB" id="6828292at2"/>
<accession>H2IQX9</accession>
<dbReference type="GO" id="GO:0016887">
    <property type="term" value="F:ATP hydrolysis activity"/>
    <property type="evidence" value="ECO:0007669"/>
    <property type="project" value="InterPro"/>
</dbReference>
<dbReference type="InterPro" id="IPR027417">
    <property type="entry name" value="P-loop_NTPase"/>
</dbReference>
<dbReference type="HOGENOM" id="CLU_000604_84_1_6"/>
<keyword evidence="5" id="KW-0067">ATP-binding</keyword>
<evidence type="ECO:0000256" key="6">
    <source>
        <dbReference type="ARBA" id="ARBA00022989"/>
    </source>
</evidence>
<dbReference type="PATRIC" id="fig|745277.3.peg.2561"/>
<dbReference type="Pfam" id="PF00005">
    <property type="entry name" value="ABC_tran"/>
    <property type="match status" value="1"/>
</dbReference>
<sequence>MNKKQNHFKRFFWDYLWPQGNMKIKLLVLSSLVLLILTKVFSAGVPYGYKLLVDRLNISPISINIVYLLLISYCLLRLVSSFTETLRDILFVRVNQHASKAVSLKMFKQLHDLSLRFHLSRQTGGVALALERGKQGASKILSQLLFSLVPVLFEIGFISYILWTLFNIEFALLTLLMAVVYILYTVILVMRRTKLRKELNDSNYDSNFKSIDSLLNYETVKYFGNEMHEFERYNNSLLRYEKAAIKNQVTFSYLSLGQALIITTGLFFMMHLAIQGIQEGHMTIGDFVLVNTYLLQIYQPLNTFGLMYREIKQALLDMDNMFDILDVDKEITDESSAKTLEVNDGNLFFDNVSFSYDKVRPVLKNISFVIPASKRLAIVGHTGSGKSTISRLLFRFYDCSEGEIRIDGQDIKKVTQRSLRKCLGIVPQDTVLFNDTIYYNIAYGNPSASEEKIFHAAKMAKIHDFIISLPDSYNSQVGERGLKLSGGEKQRIAIARMLLKDPAILIFDEATSALDTKTEQEIQSNLLDVSIGKTTLIIAHRLSTIIECDEIIVLNHGCIIEKGTHEKLLELNGVYADMWKRQSGDSL</sequence>
<feature type="transmembrane region" description="Helical" evidence="8">
    <location>
        <begin position="170"/>
        <end position="190"/>
    </location>
</feature>
<dbReference type="InterPro" id="IPR011527">
    <property type="entry name" value="ABC1_TM_dom"/>
</dbReference>
<protein>
    <submittedName>
        <fullName evidence="11">Fused permease/ATPase component of ABC transporter involved in Fe-S cluster assembly</fullName>
    </submittedName>
</protein>
<gene>
    <name evidence="11" type="ordered locus">Rahaq2_2653</name>
</gene>
<dbReference type="InterPro" id="IPR039421">
    <property type="entry name" value="Type_1_exporter"/>
</dbReference>
<keyword evidence="12" id="KW-1185">Reference proteome</keyword>
<dbReference type="InterPro" id="IPR036640">
    <property type="entry name" value="ABC1_TM_sf"/>
</dbReference>
<dbReference type="PANTHER" id="PTHR24221">
    <property type="entry name" value="ATP-BINDING CASSETTE SUB-FAMILY B"/>
    <property type="match status" value="1"/>
</dbReference>
<feature type="transmembrane region" description="Helical" evidence="8">
    <location>
        <begin position="251"/>
        <end position="274"/>
    </location>
</feature>
<feature type="domain" description="ABC transmembrane type-1" evidence="10">
    <location>
        <begin position="31"/>
        <end position="313"/>
    </location>
</feature>
<keyword evidence="3 8" id="KW-0812">Transmembrane</keyword>
<dbReference type="GO" id="GO:0006879">
    <property type="term" value="P:intracellular iron ion homeostasis"/>
    <property type="evidence" value="ECO:0007669"/>
    <property type="project" value="TreeGrafter"/>
</dbReference>
<dbReference type="eggNOG" id="COG5265">
    <property type="taxonomic scope" value="Bacteria"/>
</dbReference>
<feature type="domain" description="ABC transporter" evidence="9">
    <location>
        <begin position="347"/>
        <end position="581"/>
    </location>
</feature>
<evidence type="ECO:0000256" key="7">
    <source>
        <dbReference type="ARBA" id="ARBA00023136"/>
    </source>
</evidence>
<organism evidence="11 12">
    <name type="scientific">Rahnella aquatilis (strain ATCC 33071 / DSM 4594 / JCM 1683 / NBRC 105701 / NCIMB 13365 / CIP 78.65)</name>
    <dbReference type="NCBI Taxonomy" id="745277"/>
    <lineage>
        <taxon>Bacteria</taxon>
        <taxon>Pseudomonadati</taxon>
        <taxon>Pseudomonadota</taxon>
        <taxon>Gammaproteobacteria</taxon>
        <taxon>Enterobacterales</taxon>
        <taxon>Yersiniaceae</taxon>
        <taxon>Rahnella</taxon>
    </lineage>
</organism>
<reference evidence="11 12" key="1">
    <citation type="journal article" date="2012" name="J. Bacteriol.">
        <title>Complete Genome Sequence of Rahnella aquatilis CIP 78.65.</title>
        <authorList>
            <person name="Martinez R.J."/>
            <person name="Bruce D."/>
            <person name="Detter C."/>
            <person name="Goodwin L.A."/>
            <person name="Han J."/>
            <person name="Han C.S."/>
            <person name="Held B."/>
            <person name="Land M.L."/>
            <person name="Mikhailova N."/>
            <person name="Nolan M."/>
            <person name="Pennacchio L."/>
            <person name="Pitluck S."/>
            <person name="Tapia R."/>
            <person name="Woyke T."/>
            <person name="Sobecky P.A."/>
        </authorList>
    </citation>
    <scope>NUCLEOTIDE SEQUENCE [LARGE SCALE GENOMIC DNA]</scope>
    <source>
        <strain evidence="12">ATCC 33071 / DSM 4594 / JCM 1683 / NBRC 105701 / NCIMB 13365 / CIP 78.65</strain>
    </source>
</reference>
<dbReference type="CDD" id="cd18582">
    <property type="entry name" value="ABC_6TM_ATM1_ABCB7"/>
    <property type="match status" value="1"/>
</dbReference>